<organism evidence="1 2">
    <name type="scientific">Parthenolecanium corni</name>
    <dbReference type="NCBI Taxonomy" id="536013"/>
    <lineage>
        <taxon>Eukaryota</taxon>
        <taxon>Metazoa</taxon>
        <taxon>Ecdysozoa</taxon>
        <taxon>Arthropoda</taxon>
        <taxon>Hexapoda</taxon>
        <taxon>Insecta</taxon>
        <taxon>Pterygota</taxon>
        <taxon>Neoptera</taxon>
        <taxon>Paraneoptera</taxon>
        <taxon>Hemiptera</taxon>
        <taxon>Sternorrhyncha</taxon>
        <taxon>Coccoidea</taxon>
        <taxon>Coccidae</taxon>
        <taxon>Parthenolecanium</taxon>
    </lineage>
</organism>
<reference evidence="1 2" key="1">
    <citation type="submission" date="2024-03" db="EMBL/GenBank/DDBJ databases">
        <title>Adaptation during the transition from Ophiocordyceps entomopathogen to insect associate is accompanied by gene loss and intensified selection.</title>
        <authorList>
            <person name="Ward C.M."/>
            <person name="Onetto C.A."/>
            <person name="Borneman A.R."/>
        </authorList>
    </citation>
    <scope>NUCLEOTIDE SEQUENCE [LARGE SCALE GENOMIC DNA]</scope>
    <source>
        <strain evidence="1">AWRI1</strain>
        <tissue evidence="1">Single Adult Female</tissue>
    </source>
</reference>
<dbReference type="InterPro" id="IPR009522">
    <property type="entry name" value="Capsid_Phlebovir/Tenuivir"/>
</dbReference>
<comment type="caution">
    <text evidence="1">The sequence shown here is derived from an EMBL/GenBank/DDBJ whole genome shotgun (WGS) entry which is preliminary data.</text>
</comment>
<dbReference type="Proteomes" id="UP001367676">
    <property type="component" value="Unassembled WGS sequence"/>
</dbReference>
<dbReference type="AlphaFoldDB" id="A0AAN9TM86"/>
<evidence type="ECO:0000313" key="2">
    <source>
        <dbReference type="Proteomes" id="UP001367676"/>
    </source>
</evidence>
<dbReference type="Pfam" id="PF05733">
    <property type="entry name" value="Tenui_N"/>
    <property type="match status" value="1"/>
</dbReference>
<dbReference type="EMBL" id="JBBCAQ010000014">
    <property type="protein sequence ID" value="KAK7598184.1"/>
    <property type="molecule type" value="Genomic_DNA"/>
</dbReference>
<gene>
    <name evidence="1" type="ORF">V9T40_006419</name>
</gene>
<sequence>MNHWCQLSSDDECTHPNSKPKHFRINAIEPIGLRETRTGHPFDYDELISNMEKKAEEHSRNLLQDVFHMIFIYLSNGCSIDRIIEKKKTFEHIRQILITMKSIYGFNNSPSSAECSAFTLGRIVEAFPHVALVLADMLDSSPGYLSLRFCVSAFDLGAEVNFHFKLNYFPGLIDTTDSKAQVALLLYNLCNSKSILNTSSNKNIVLAFMMSCRISGRFMDLRLAPADARKKFTEYIIKSVHIDADSLNVVWNRVIGENLIPINAQTRLTAFHERVLQKQPLNLFKWRLLLTDQKDL</sequence>
<protein>
    <submittedName>
        <fullName evidence="1">Uncharacterized protein</fullName>
    </submittedName>
</protein>
<dbReference type="GO" id="GO:0003723">
    <property type="term" value="F:RNA binding"/>
    <property type="evidence" value="ECO:0007669"/>
    <property type="project" value="InterPro"/>
</dbReference>
<proteinExistence type="predicted"/>
<evidence type="ECO:0000313" key="1">
    <source>
        <dbReference type="EMBL" id="KAK7598184.1"/>
    </source>
</evidence>
<name>A0AAN9TM86_9HEMI</name>
<keyword evidence="2" id="KW-1185">Reference proteome</keyword>
<accession>A0AAN9TM86</accession>